<dbReference type="InterPro" id="IPR002298">
    <property type="entry name" value="DNA_polymerase_A"/>
</dbReference>
<dbReference type="PANTHER" id="PTHR10133">
    <property type="entry name" value="DNA POLYMERASE I"/>
    <property type="match status" value="1"/>
</dbReference>
<dbReference type="AlphaFoldDB" id="A0AAU9MBV4"/>
<dbReference type="Proteomes" id="UP001157418">
    <property type="component" value="Unassembled WGS sequence"/>
</dbReference>
<proteinExistence type="predicted"/>
<evidence type="ECO:0008006" key="3">
    <source>
        <dbReference type="Google" id="ProtNLM"/>
    </source>
</evidence>
<evidence type="ECO:0000313" key="1">
    <source>
        <dbReference type="EMBL" id="CAH1425319.1"/>
    </source>
</evidence>
<dbReference type="PANTHER" id="PTHR10133:SF27">
    <property type="entry name" value="DNA POLYMERASE NU"/>
    <property type="match status" value="1"/>
</dbReference>
<evidence type="ECO:0000313" key="2">
    <source>
        <dbReference type="Proteomes" id="UP001157418"/>
    </source>
</evidence>
<accession>A0AAU9MBV4</accession>
<dbReference type="SUPFAM" id="SSF56672">
    <property type="entry name" value="DNA/RNA polymerases"/>
    <property type="match status" value="1"/>
</dbReference>
<dbReference type="InterPro" id="IPR036397">
    <property type="entry name" value="RNaseH_sf"/>
</dbReference>
<dbReference type="GO" id="GO:0006302">
    <property type="term" value="P:double-strand break repair"/>
    <property type="evidence" value="ECO:0007669"/>
    <property type="project" value="TreeGrafter"/>
</dbReference>
<gene>
    <name evidence="1" type="ORF">LVIROSA_LOCUS12469</name>
</gene>
<name>A0AAU9MBV4_9ASTR</name>
<dbReference type="GO" id="GO:0003887">
    <property type="term" value="F:DNA-directed DNA polymerase activity"/>
    <property type="evidence" value="ECO:0007669"/>
    <property type="project" value="InterPro"/>
</dbReference>
<comment type="caution">
    <text evidence="1">The sequence shown here is derived from an EMBL/GenBank/DDBJ whole genome shotgun (WGS) entry which is preliminary data.</text>
</comment>
<dbReference type="GO" id="GO:0006261">
    <property type="term" value="P:DNA-templated DNA replication"/>
    <property type="evidence" value="ECO:0007669"/>
    <property type="project" value="InterPro"/>
</dbReference>
<reference evidence="1 2" key="1">
    <citation type="submission" date="2022-01" db="EMBL/GenBank/DDBJ databases">
        <authorList>
            <person name="Xiong W."/>
            <person name="Schranz E."/>
        </authorList>
    </citation>
    <scope>NUCLEOTIDE SEQUENCE [LARGE SCALE GENOMIC DNA]</scope>
</reference>
<keyword evidence="2" id="KW-1185">Reference proteome</keyword>
<protein>
    <recommendedName>
        <fullName evidence="3">RNA-directed RNA polymerase</fullName>
    </recommendedName>
</protein>
<dbReference type="GO" id="GO:0003676">
    <property type="term" value="F:nucleic acid binding"/>
    <property type="evidence" value="ECO:0007669"/>
    <property type="project" value="InterPro"/>
</dbReference>
<organism evidence="1 2">
    <name type="scientific">Lactuca virosa</name>
    <dbReference type="NCBI Taxonomy" id="75947"/>
    <lineage>
        <taxon>Eukaryota</taxon>
        <taxon>Viridiplantae</taxon>
        <taxon>Streptophyta</taxon>
        <taxon>Embryophyta</taxon>
        <taxon>Tracheophyta</taxon>
        <taxon>Spermatophyta</taxon>
        <taxon>Magnoliopsida</taxon>
        <taxon>eudicotyledons</taxon>
        <taxon>Gunneridae</taxon>
        <taxon>Pentapetalae</taxon>
        <taxon>asterids</taxon>
        <taxon>campanulids</taxon>
        <taxon>Asterales</taxon>
        <taxon>Asteraceae</taxon>
        <taxon>Cichorioideae</taxon>
        <taxon>Cichorieae</taxon>
        <taxon>Lactucinae</taxon>
        <taxon>Lactuca</taxon>
    </lineage>
</organism>
<dbReference type="Gene3D" id="3.30.420.10">
    <property type="entry name" value="Ribonuclease H-like superfamily/Ribonuclease H"/>
    <property type="match status" value="1"/>
</dbReference>
<dbReference type="InterPro" id="IPR043502">
    <property type="entry name" value="DNA/RNA_pol_sf"/>
</dbReference>
<dbReference type="EMBL" id="CAKMRJ010002223">
    <property type="protein sequence ID" value="CAH1425319.1"/>
    <property type="molecule type" value="Genomic_DNA"/>
</dbReference>
<sequence length="306" mass="35807">MEEGGDRRRMMEEVGGYSTEVSRRRMDRRFERERKTELQRVEREPWVCYSALDSISALKLYERLKSKLPNREWKFNGVTKGTLFDFYEQYWRPCGELLVKMETEGMLVDRDYLMEIEKVAKVEHHIDDDRFKNWASKLCADAKFMNVGSDTQLRQLFFGGIENSKDQTQSLPMEKEFKVPNVDNIIEEGKKKLRLNSVKSNYMRCFSGLQTETYTASGWPSVCGDALKTLAGKIFMDYDFIDDDNAELDDEFIELPDKNPEISLKFLKILMARLMRHLMWGGGGGLKDRRLVIQLLRCVKFALLAH</sequence>